<feature type="transmembrane region" description="Helical" evidence="3">
    <location>
        <begin position="38"/>
        <end position="62"/>
    </location>
</feature>
<reference evidence="6" key="1">
    <citation type="journal article" date="2018" name="Nat. Microbiol.">
        <title>Leveraging single-cell genomics to expand the fungal tree of life.</title>
        <authorList>
            <person name="Ahrendt S.R."/>
            <person name="Quandt C.A."/>
            <person name="Ciobanu D."/>
            <person name="Clum A."/>
            <person name="Salamov A."/>
            <person name="Andreopoulos B."/>
            <person name="Cheng J.F."/>
            <person name="Woyke T."/>
            <person name="Pelin A."/>
            <person name="Henrissat B."/>
            <person name="Reynolds N.K."/>
            <person name="Benny G.L."/>
            <person name="Smith M.E."/>
            <person name="James T.Y."/>
            <person name="Grigoriev I.V."/>
        </authorList>
    </citation>
    <scope>NUCLEOTIDE SEQUENCE [LARGE SCALE GENOMIC DNA]</scope>
</reference>
<accession>A0A4P9XZF4</accession>
<sequence>LFSILAGTLVSVFGFRPILLLGSAIASAGYLTASFVDYPLLLIPTQGIMVGLGGALIFTPLLAVPSHWFMRKRALVAGICVAGAGLGGLTMAAVVERLLHVVGLNWTLRILSVLLFSVGTICSFLIRPRLPSRQETIFRWSTLDGVWTLRFLYLAGTVALFYLIDFIPLFILPAYSLSLGENEEKSALVLGILNITQAIGRIASGWVGDRFGRINTLALILGASSIVCFALWLPASDYGTLMAFACIFGIFSGGVISLAVSIIPDLYGILGMIVSGWIKTHKPNQLSLPFSHL</sequence>
<dbReference type="GO" id="GO:0022857">
    <property type="term" value="F:transmembrane transporter activity"/>
    <property type="evidence" value="ECO:0007669"/>
    <property type="project" value="InterPro"/>
</dbReference>
<dbReference type="InterPro" id="IPR036259">
    <property type="entry name" value="MFS_trans_sf"/>
</dbReference>
<dbReference type="InterPro" id="IPR011701">
    <property type="entry name" value="MFS"/>
</dbReference>
<feature type="non-terminal residue" evidence="5">
    <location>
        <position position="1"/>
    </location>
</feature>
<dbReference type="InterPro" id="IPR050327">
    <property type="entry name" value="Proton-linked_MCT"/>
</dbReference>
<evidence type="ECO:0000313" key="5">
    <source>
        <dbReference type="EMBL" id="RKP11868.1"/>
    </source>
</evidence>
<comment type="subcellular location">
    <subcellularLocation>
        <location evidence="1">Membrane</location>
        <topology evidence="1">Multi-pass membrane protein</topology>
    </subcellularLocation>
</comment>
<dbReference type="Pfam" id="PF07690">
    <property type="entry name" value="MFS_1"/>
    <property type="match status" value="1"/>
</dbReference>
<keyword evidence="3" id="KW-0472">Membrane</keyword>
<dbReference type="Gene3D" id="1.20.1250.20">
    <property type="entry name" value="MFS general substrate transporter like domains"/>
    <property type="match status" value="2"/>
</dbReference>
<feature type="transmembrane region" description="Helical" evidence="3">
    <location>
        <begin position="214"/>
        <end position="235"/>
    </location>
</feature>
<keyword evidence="3" id="KW-0812">Transmembrane</keyword>
<dbReference type="AlphaFoldDB" id="A0A4P9XZF4"/>
<feature type="transmembrane region" description="Helical" evidence="3">
    <location>
        <begin position="187"/>
        <end position="207"/>
    </location>
</feature>
<dbReference type="EMBL" id="KZ988606">
    <property type="protein sequence ID" value="RKP11868.1"/>
    <property type="molecule type" value="Genomic_DNA"/>
</dbReference>
<feature type="domain" description="Major facilitator superfamily (MFS) profile" evidence="4">
    <location>
        <begin position="1"/>
        <end position="293"/>
    </location>
</feature>
<dbReference type="Proteomes" id="UP000267251">
    <property type="component" value="Unassembled WGS sequence"/>
</dbReference>
<organism evidence="5 6">
    <name type="scientific">Piptocephalis cylindrospora</name>
    <dbReference type="NCBI Taxonomy" id="1907219"/>
    <lineage>
        <taxon>Eukaryota</taxon>
        <taxon>Fungi</taxon>
        <taxon>Fungi incertae sedis</taxon>
        <taxon>Zoopagomycota</taxon>
        <taxon>Zoopagomycotina</taxon>
        <taxon>Zoopagomycetes</taxon>
        <taxon>Zoopagales</taxon>
        <taxon>Piptocephalidaceae</taxon>
        <taxon>Piptocephalis</taxon>
    </lineage>
</organism>
<feature type="transmembrane region" description="Helical" evidence="3">
    <location>
        <begin position="74"/>
        <end position="94"/>
    </location>
</feature>
<dbReference type="SUPFAM" id="SSF103473">
    <property type="entry name" value="MFS general substrate transporter"/>
    <property type="match status" value="1"/>
</dbReference>
<dbReference type="OrthoDB" id="6499973at2759"/>
<evidence type="ECO:0000256" key="2">
    <source>
        <dbReference type="ARBA" id="ARBA00006727"/>
    </source>
</evidence>
<keyword evidence="6" id="KW-1185">Reference proteome</keyword>
<feature type="transmembrane region" description="Helical" evidence="3">
    <location>
        <begin position="241"/>
        <end position="263"/>
    </location>
</feature>
<feature type="transmembrane region" description="Helical" evidence="3">
    <location>
        <begin position="106"/>
        <end position="126"/>
    </location>
</feature>
<feature type="transmembrane region" description="Helical" evidence="3">
    <location>
        <begin position="147"/>
        <end position="175"/>
    </location>
</feature>
<comment type="similarity">
    <text evidence="2">Belongs to the major facilitator superfamily. Monocarboxylate porter (TC 2.A.1.13) family.</text>
</comment>
<evidence type="ECO:0000256" key="3">
    <source>
        <dbReference type="SAM" id="Phobius"/>
    </source>
</evidence>
<proteinExistence type="inferred from homology"/>
<dbReference type="PANTHER" id="PTHR11360">
    <property type="entry name" value="MONOCARBOXYLATE TRANSPORTER"/>
    <property type="match status" value="1"/>
</dbReference>
<gene>
    <name evidence="5" type="ORF">BJ684DRAFT_12311</name>
</gene>
<dbReference type="InterPro" id="IPR020846">
    <property type="entry name" value="MFS_dom"/>
</dbReference>
<evidence type="ECO:0000259" key="4">
    <source>
        <dbReference type="PROSITE" id="PS50850"/>
    </source>
</evidence>
<protein>
    <submittedName>
        <fullName evidence="5">Major facilitator superfamily domain-containing protein</fullName>
    </submittedName>
</protein>
<keyword evidence="3" id="KW-1133">Transmembrane helix</keyword>
<dbReference type="GO" id="GO:0016020">
    <property type="term" value="C:membrane"/>
    <property type="evidence" value="ECO:0007669"/>
    <property type="project" value="UniProtKB-SubCell"/>
</dbReference>
<name>A0A4P9XZF4_9FUNG</name>
<evidence type="ECO:0000256" key="1">
    <source>
        <dbReference type="ARBA" id="ARBA00004141"/>
    </source>
</evidence>
<evidence type="ECO:0000313" key="6">
    <source>
        <dbReference type="Proteomes" id="UP000267251"/>
    </source>
</evidence>
<dbReference type="PROSITE" id="PS50850">
    <property type="entry name" value="MFS"/>
    <property type="match status" value="1"/>
</dbReference>
<dbReference type="PANTHER" id="PTHR11360:SF284">
    <property type="entry name" value="EG:103B4.3 PROTEIN-RELATED"/>
    <property type="match status" value="1"/>
</dbReference>